<reference evidence="2" key="1">
    <citation type="submission" date="2019-12" db="EMBL/GenBank/DDBJ databases">
        <title>Epidemiological and comparative genomic analysis of Bacillus anthracis isolated from northern Vietnam.</title>
        <authorList>
            <person name="Hoang T.T.H."/>
            <person name="Dang D.A."/>
            <person name="Pham M.H."/>
            <person name="Luong M.H."/>
            <person name="Tran N.D."/>
            <person name="Nguyen T.H."/>
            <person name="Nguyen T.T."/>
            <person name="Inoue S."/>
            <person name="Morikawa S."/>
            <person name="Okutani A."/>
        </authorList>
    </citation>
    <scope>NUCLEOTIDE SEQUENCE</scope>
    <source>
        <strain evidence="2">QuyetLC</strain>
    </source>
</reference>
<accession>A0A640MHD6</accession>
<reference evidence="2" key="2">
    <citation type="submission" date="2019-12" db="EMBL/GenBank/DDBJ databases">
        <authorList>
            <person name="Hoang T.H.H."/>
            <person name="Okutani A."/>
        </authorList>
    </citation>
    <scope>NUCLEOTIDE SEQUENCE</scope>
    <source>
        <strain evidence="2">QuyetLC</strain>
    </source>
</reference>
<feature type="chain" id="PRO_5025041203" description="WxL domain-containing protein" evidence="1">
    <location>
        <begin position="25"/>
        <end position="715"/>
    </location>
</feature>
<dbReference type="EMBL" id="BLEY01000024">
    <property type="protein sequence ID" value="GEU13484.1"/>
    <property type="molecule type" value="Genomic_DNA"/>
</dbReference>
<sequence>MPRKLFTILLLILLILGKNTAVLADESIDDEGQPAITSADTSSGIEQDSIVETTEQDSEQAITEQQGVGQDEVDGQMNAKAGSARISFKPPAVGDVGTRVPIDQVMDAQQAAQYVLNTYFPKKLGEEVKYSGKLGPNVGDTLKLSLVASTVMHINFVTYNPIVPKISWYGKMQISNVKAQASSGNISVSVAKVSSGNYELTLKRLKSDKDNAYDISINYDYDYEYYQSMYYESTVATGWQSWAAMNTAKLSSKSTSVNIPAEPTIDNLTATANPQTVNLGADTSTLDYKNFVKNVKLGNTTITSSQYTAKLVNSSFAFDQVGQLTPKIRVTATNDTSKTVDIDVPVTVKWGNTIVAKDKDLSKVVASVSMVDSNGKPRLVATKGNGLPSGNTLTARPTLKIYDKDLNENKEIANIFYNTIYQTPTAFVQYWNNKLVDPNKSLAYGNIISFTVSKADDANMNYNGANTWVSRNEQLVKETEGFPEAFYELTKNGLSLLHVNQLTTNTKDVPIYSSTAYLNNNIKNYVNLNGNSNITLKFKQYPQTTVSGKQTGIITAEETLSTGEKAQYDYIVNFNILPGELKLTVPSTITFNDFQKSREEQLVRRKSMSSLNIKDNRGANSQGDWTLTARVNSNSELAPYLIFRNTNGSDEYLNNSPVKIYYRAKQSNATAPLNLSISSNAWGETRGLLLKVPAENKLKSKSYNATITWNLVEGP</sequence>
<dbReference type="AlphaFoldDB" id="A0A640MHD6"/>
<evidence type="ECO:0000313" key="2">
    <source>
        <dbReference type="EMBL" id="GEU13484.1"/>
    </source>
</evidence>
<organism evidence="2">
    <name type="scientific">Bacillus anthracis</name>
    <name type="common">anthrax bacterium</name>
    <dbReference type="NCBI Taxonomy" id="1392"/>
    <lineage>
        <taxon>Bacteria</taxon>
        <taxon>Bacillati</taxon>
        <taxon>Bacillota</taxon>
        <taxon>Bacilli</taxon>
        <taxon>Bacillales</taxon>
        <taxon>Bacillaceae</taxon>
        <taxon>Bacillus</taxon>
        <taxon>Bacillus cereus group</taxon>
    </lineage>
</organism>
<keyword evidence="1" id="KW-0732">Signal</keyword>
<comment type="caution">
    <text evidence="2">The sequence shown here is derived from an EMBL/GenBank/DDBJ whole genome shotgun (WGS) entry which is preliminary data.</text>
</comment>
<name>A0A640MHD6_BACAN</name>
<evidence type="ECO:0008006" key="3">
    <source>
        <dbReference type="Google" id="ProtNLM"/>
    </source>
</evidence>
<protein>
    <recommendedName>
        <fullName evidence="3">WxL domain-containing protein</fullName>
    </recommendedName>
</protein>
<feature type="signal peptide" evidence="1">
    <location>
        <begin position="1"/>
        <end position="24"/>
    </location>
</feature>
<evidence type="ECO:0000256" key="1">
    <source>
        <dbReference type="SAM" id="SignalP"/>
    </source>
</evidence>
<gene>
    <name evidence="2" type="ORF">QuyetLC_24600</name>
</gene>
<proteinExistence type="predicted"/>